<evidence type="ECO:0000256" key="1">
    <source>
        <dbReference type="ARBA" id="ARBA00006987"/>
    </source>
</evidence>
<evidence type="ECO:0000313" key="4">
    <source>
        <dbReference type="Proteomes" id="UP001500782"/>
    </source>
</evidence>
<comment type="similarity">
    <text evidence="1">Belongs to the UPF0065 (bug) family.</text>
</comment>
<dbReference type="PIRSF" id="PIRSF017082">
    <property type="entry name" value="YflP"/>
    <property type="match status" value="1"/>
</dbReference>
<dbReference type="InterPro" id="IPR042100">
    <property type="entry name" value="Bug_dom1"/>
</dbReference>
<protein>
    <submittedName>
        <fullName evidence="3">Tripartite tricarboxylate transporter substrate binding protein</fullName>
    </submittedName>
</protein>
<dbReference type="Gene3D" id="3.40.190.10">
    <property type="entry name" value="Periplasmic binding protein-like II"/>
    <property type="match status" value="1"/>
</dbReference>
<proteinExistence type="inferred from homology"/>
<feature type="signal peptide" evidence="2">
    <location>
        <begin position="1"/>
        <end position="23"/>
    </location>
</feature>
<comment type="caution">
    <text evidence="3">The sequence shown here is derived from an EMBL/GenBank/DDBJ whole genome shotgun (WGS) entry which is preliminary data.</text>
</comment>
<dbReference type="Pfam" id="PF03401">
    <property type="entry name" value="TctC"/>
    <property type="match status" value="1"/>
</dbReference>
<sequence>MTFLKKKITLIFALLLMIGTVLAGCGSNSANGGTSYPEKNIKLLVPWNAGGDTDVINRVAAKYLEKELGVKIIVQNIGGGSGSIGAKEAMGAAADGYTILAGHDSIGISKLMGQTDFDYSAFEPVALLTSAPQLIATHVDNPWNSMQDVVDQLKSEPESISFGASIGSTSHIVPLGIMDRAEVKFNIVGYDGTAKRTTALLGQHLDFGATTIPAAKEYMKANQLKILGIATEERTPALPDVPTLIEQGIDFTNATNRGYFAPEGTPEDVVKAFSDAVAKVAENPDFIKEMEDMGVEVRYMDYKEYSQYLKDDVEFLEGMLKRQGVIEE</sequence>
<gene>
    <name evidence="3" type="ORF">GCM10008967_17360</name>
</gene>
<dbReference type="CDD" id="cd07012">
    <property type="entry name" value="PBP2_Bug_TTT"/>
    <property type="match status" value="1"/>
</dbReference>
<dbReference type="Gene3D" id="3.40.190.150">
    <property type="entry name" value="Bordetella uptake gene, domain 1"/>
    <property type="match status" value="1"/>
</dbReference>
<dbReference type="Proteomes" id="UP001500782">
    <property type="component" value="Unassembled WGS sequence"/>
</dbReference>
<accession>A0ABP3FVK6</accession>
<dbReference type="EMBL" id="BAAADJ010000018">
    <property type="protein sequence ID" value="GAA0327387.1"/>
    <property type="molecule type" value="Genomic_DNA"/>
</dbReference>
<organism evidence="3 4">
    <name type="scientific">Bacillus carboniphilus</name>
    <dbReference type="NCBI Taxonomy" id="86663"/>
    <lineage>
        <taxon>Bacteria</taxon>
        <taxon>Bacillati</taxon>
        <taxon>Bacillota</taxon>
        <taxon>Bacilli</taxon>
        <taxon>Bacillales</taxon>
        <taxon>Bacillaceae</taxon>
        <taxon>Bacillus</taxon>
    </lineage>
</organism>
<dbReference type="PANTHER" id="PTHR42928:SF5">
    <property type="entry name" value="BLR1237 PROTEIN"/>
    <property type="match status" value="1"/>
</dbReference>
<dbReference type="PROSITE" id="PS51257">
    <property type="entry name" value="PROKAR_LIPOPROTEIN"/>
    <property type="match status" value="1"/>
</dbReference>
<keyword evidence="2" id="KW-0732">Signal</keyword>
<evidence type="ECO:0000256" key="2">
    <source>
        <dbReference type="SAM" id="SignalP"/>
    </source>
</evidence>
<keyword evidence="4" id="KW-1185">Reference proteome</keyword>
<reference evidence="4" key="1">
    <citation type="journal article" date="2019" name="Int. J. Syst. Evol. Microbiol.">
        <title>The Global Catalogue of Microorganisms (GCM) 10K type strain sequencing project: providing services to taxonomists for standard genome sequencing and annotation.</title>
        <authorList>
            <consortium name="The Broad Institute Genomics Platform"/>
            <consortium name="The Broad Institute Genome Sequencing Center for Infectious Disease"/>
            <person name="Wu L."/>
            <person name="Ma J."/>
        </authorList>
    </citation>
    <scope>NUCLEOTIDE SEQUENCE [LARGE SCALE GENOMIC DNA]</scope>
    <source>
        <strain evidence="4">JCM 9731</strain>
    </source>
</reference>
<feature type="chain" id="PRO_5046808341" evidence="2">
    <location>
        <begin position="24"/>
        <end position="328"/>
    </location>
</feature>
<name>A0ABP3FVK6_9BACI</name>
<evidence type="ECO:0000313" key="3">
    <source>
        <dbReference type="EMBL" id="GAA0327387.1"/>
    </source>
</evidence>
<dbReference type="RefSeq" id="WP_343798238.1">
    <property type="nucleotide sequence ID" value="NZ_BAAADJ010000018.1"/>
</dbReference>
<dbReference type="InterPro" id="IPR005064">
    <property type="entry name" value="BUG"/>
</dbReference>
<dbReference type="SUPFAM" id="SSF53850">
    <property type="entry name" value="Periplasmic binding protein-like II"/>
    <property type="match status" value="1"/>
</dbReference>
<dbReference type="PANTHER" id="PTHR42928">
    <property type="entry name" value="TRICARBOXYLATE-BINDING PROTEIN"/>
    <property type="match status" value="1"/>
</dbReference>